<gene>
    <name evidence="2" type="ORF">KFK09_009435</name>
</gene>
<keyword evidence="1" id="KW-1133">Transmembrane helix</keyword>
<evidence type="ECO:0000313" key="3">
    <source>
        <dbReference type="Proteomes" id="UP000829196"/>
    </source>
</evidence>
<keyword evidence="3" id="KW-1185">Reference proteome</keyword>
<reference evidence="2" key="1">
    <citation type="journal article" date="2022" name="Front. Genet.">
        <title>Chromosome-Scale Assembly of the Dendrobium nobile Genome Provides Insights Into the Molecular Mechanism of the Biosynthesis of the Medicinal Active Ingredient of Dendrobium.</title>
        <authorList>
            <person name="Xu Q."/>
            <person name="Niu S.-C."/>
            <person name="Li K.-L."/>
            <person name="Zheng P.-J."/>
            <person name="Zhang X.-J."/>
            <person name="Jia Y."/>
            <person name="Liu Y."/>
            <person name="Niu Y.-X."/>
            <person name="Yu L.-H."/>
            <person name="Chen D.-F."/>
            <person name="Zhang G.-Q."/>
        </authorList>
    </citation>
    <scope>NUCLEOTIDE SEQUENCE</scope>
    <source>
        <tissue evidence="2">Leaf</tissue>
    </source>
</reference>
<keyword evidence="1" id="KW-0472">Membrane</keyword>
<evidence type="ECO:0000313" key="2">
    <source>
        <dbReference type="EMBL" id="KAI0513415.1"/>
    </source>
</evidence>
<comment type="caution">
    <text evidence="2">The sequence shown here is derived from an EMBL/GenBank/DDBJ whole genome shotgun (WGS) entry which is preliminary data.</text>
</comment>
<protein>
    <submittedName>
        <fullName evidence="2">Uncharacterized protein</fullName>
    </submittedName>
</protein>
<organism evidence="2 3">
    <name type="scientific">Dendrobium nobile</name>
    <name type="common">Orchid</name>
    <dbReference type="NCBI Taxonomy" id="94219"/>
    <lineage>
        <taxon>Eukaryota</taxon>
        <taxon>Viridiplantae</taxon>
        <taxon>Streptophyta</taxon>
        <taxon>Embryophyta</taxon>
        <taxon>Tracheophyta</taxon>
        <taxon>Spermatophyta</taxon>
        <taxon>Magnoliopsida</taxon>
        <taxon>Liliopsida</taxon>
        <taxon>Asparagales</taxon>
        <taxon>Orchidaceae</taxon>
        <taxon>Epidendroideae</taxon>
        <taxon>Malaxideae</taxon>
        <taxon>Dendrobiinae</taxon>
        <taxon>Dendrobium</taxon>
    </lineage>
</organism>
<sequence>MTSISSRCYPIEPREAKWKSPPHLLAWTVAALVEGSLSFSALDGAENLLILGLSSLLLLLKLSLHFTILIGYGFLGKINHKP</sequence>
<dbReference type="Proteomes" id="UP000829196">
    <property type="component" value="Unassembled WGS sequence"/>
</dbReference>
<evidence type="ECO:0000256" key="1">
    <source>
        <dbReference type="SAM" id="Phobius"/>
    </source>
</evidence>
<proteinExistence type="predicted"/>
<accession>A0A8T3BJY0</accession>
<keyword evidence="1" id="KW-0812">Transmembrane</keyword>
<feature type="transmembrane region" description="Helical" evidence="1">
    <location>
        <begin position="48"/>
        <end position="75"/>
    </location>
</feature>
<name>A0A8T3BJY0_DENNO</name>
<dbReference type="AlphaFoldDB" id="A0A8T3BJY0"/>
<dbReference type="EMBL" id="JAGYWB010000008">
    <property type="protein sequence ID" value="KAI0513415.1"/>
    <property type="molecule type" value="Genomic_DNA"/>
</dbReference>